<keyword evidence="12" id="KW-1185">Reference proteome</keyword>
<feature type="region of interest" description="Disordered" evidence="8">
    <location>
        <begin position="140"/>
        <end position="190"/>
    </location>
</feature>
<evidence type="ECO:0000256" key="5">
    <source>
        <dbReference type="ARBA" id="ARBA00023125"/>
    </source>
</evidence>
<keyword evidence="4 7" id="KW-0805">Transcription regulation</keyword>
<dbReference type="GO" id="GO:0003700">
    <property type="term" value="F:DNA-binding transcription factor activity"/>
    <property type="evidence" value="ECO:0007669"/>
    <property type="project" value="UniProtKB-UniRule"/>
</dbReference>
<evidence type="ECO:0000313" key="11">
    <source>
        <dbReference type="EMBL" id="GAP38834.1"/>
    </source>
</evidence>
<evidence type="ECO:0000256" key="2">
    <source>
        <dbReference type="ARBA" id="ARBA00022596"/>
    </source>
</evidence>
<dbReference type="PANTHER" id="PTHR34719:SF2">
    <property type="entry name" value="NICKEL-RESPONSIVE REGULATOR"/>
    <property type="match status" value="1"/>
</dbReference>
<feature type="compositionally biased region" description="Low complexity" evidence="8">
    <location>
        <begin position="140"/>
        <end position="167"/>
    </location>
</feature>
<dbReference type="InterPro" id="IPR014864">
    <property type="entry name" value="TF_NikR_Ni-bd_C"/>
</dbReference>
<keyword evidence="5 7" id="KW-0238">DNA-binding</keyword>
<proteinExistence type="inferred from homology"/>
<organism evidence="11 12">
    <name type="scientific">Piscinibacter sakaiensis</name>
    <name type="common">Ideonella sakaiensis</name>
    <dbReference type="NCBI Taxonomy" id="1547922"/>
    <lineage>
        <taxon>Bacteria</taxon>
        <taxon>Pseudomonadati</taxon>
        <taxon>Pseudomonadota</taxon>
        <taxon>Betaproteobacteria</taxon>
        <taxon>Burkholderiales</taxon>
        <taxon>Sphaerotilaceae</taxon>
        <taxon>Piscinibacter</taxon>
    </lineage>
</organism>
<dbReference type="STRING" id="1547922.ISF6_5493"/>
<dbReference type="RefSeq" id="WP_082368690.1">
    <property type="nucleotide sequence ID" value="NZ_BBYR01000093.1"/>
</dbReference>
<dbReference type="NCBIfam" id="NF002815">
    <property type="entry name" value="PRK02967.1"/>
    <property type="match status" value="1"/>
</dbReference>
<feature type="binding site" evidence="7">
    <location>
        <position position="96"/>
    </location>
    <ligand>
        <name>Ni(2+)</name>
        <dbReference type="ChEBI" id="CHEBI:49786"/>
    </ligand>
</feature>
<dbReference type="InterPro" id="IPR027271">
    <property type="entry name" value="Acetolactate_synth/TF_NikR_C"/>
</dbReference>
<evidence type="ECO:0000256" key="8">
    <source>
        <dbReference type="SAM" id="MobiDB-lite"/>
    </source>
</evidence>
<evidence type="ECO:0000259" key="10">
    <source>
        <dbReference type="Pfam" id="PF08753"/>
    </source>
</evidence>
<dbReference type="NCBIfam" id="NF003381">
    <property type="entry name" value="PRK04460.1"/>
    <property type="match status" value="1"/>
</dbReference>
<dbReference type="OrthoDB" id="9806294at2"/>
<dbReference type="Gene3D" id="3.30.70.1150">
    <property type="entry name" value="ACT-like. Chain A, domain 2"/>
    <property type="match status" value="1"/>
</dbReference>
<feature type="domain" description="Ribbon-helix-helix protein CopG" evidence="9">
    <location>
        <begin position="2"/>
        <end position="42"/>
    </location>
</feature>
<comment type="caution">
    <text evidence="11">The sequence shown here is derived from an EMBL/GenBank/DDBJ whole genome shotgun (WGS) entry which is preliminary data.</text>
</comment>
<dbReference type="InterPro" id="IPR010985">
    <property type="entry name" value="Ribbon_hlx_hlx"/>
</dbReference>
<keyword evidence="3 7" id="KW-0479">Metal-binding</keyword>
<dbReference type="NCBIfam" id="NF002169">
    <property type="entry name" value="PRK01002.1"/>
    <property type="match status" value="1"/>
</dbReference>
<gene>
    <name evidence="11" type="ORF">ISF6_5493</name>
</gene>
<dbReference type="CDD" id="cd22231">
    <property type="entry name" value="RHH_NikR_HicB-like"/>
    <property type="match status" value="1"/>
</dbReference>
<evidence type="ECO:0000256" key="7">
    <source>
        <dbReference type="HAMAP-Rule" id="MF_00476"/>
    </source>
</evidence>
<dbReference type="Pfam" id="PF01402">
    <property type="entry name" value="RHH_1"/>
    <property type="match status" value="1"/>
</dbReference>
<dbReference type="InterPro" id="IPR050192">
    <property type="entry name" value="CopG/NikR_regulator"/>
</dbReference>
<comment type="function">
    <text evidence="7">Transcriptional regulator.</text>
</comment>
<reference evidence="11 12" key="2">
    <citation type="journal article" date="2016" name="Science">
        <title>A bacterium that degrades and assimilates poly(ethylene terephthalate).</title>
        <authorList>
            <person name="Yoshida S."/>
            <person name="Hiraga K."/>
            <person name="Takehana T."/>
            <person name="Taniguchi I."/>
            <person name="Yamaji H."/>
            <person name="Maeda Y."/>
            <person name="Toyohara K."/>
            <person name="Miyamoto K."/>
            <person name="Kimura Y."/>
            <person name="Oda K."/>
        </authorList>
    </citation>
    <scope>NUCLEOTIDE SEQUENCE [LARGE SCALE GENOMIC DNA]</scope>
    <source>
        <strain evidence="12">NBRC 110686 / TISTR 2288 / 201-F6</strain>
    </source>
</reference>
<dbReference type="EMBL" id="BBYR01000093">
    <property type="protein sequence ID" value="GAP38834.1"/>
    <property type="molecule type" value="Genomic_DNA"/>
</dbReference>
<comment type="similarity">
    <text evidence="1 7">Belongs to the transcriptional regulatory CopG/NikR family.</text>
</comment>
<dbReference type="PANTHER" id="PTHR34719">
    <property type="entry name" value="NICKEL-RESPONSIVE REGULATOR"/>
    <property type="match status" value="1"/>
</dbReference>
<feature type="binding site" evidence="7">
    <location>
        <position position="77"/>
    </location>
    <ligand>
        <name>Ni(2+)</name>
        <dbReference type="ChEBI" id="CHEBI:49786"/>
    </ligand>
</feature>
<sequence length="190" mass="20653">MERFTISLDDALAQAFDRWIAERAYANRSEAVRDLLRAELERAHQDSDAALHCVASLSYVYNHHERDLAERLTALQHAHHDLTVASMHAHLDHEHCLETVLLRGPARAVRSLADALCAQRGVHHGKLNLISVEVEAAADAHGAPGHGPAMHAAAAPDRPGGAAAHTHAPPPAEAPHAHAQLPHLHLRPLR</sequence>
<keyword evidence="6 7" id="KW-0804">Transcription</keyword>
<dbReference type="InterPro" id="IPR013321">
    <property type="entry name" value="Arc_rbn_hlx_hlx"/>
</dbReference>
<dbReference type="Pfam" id="PF08753">
    <property type="entry name" value="NikR_C"/>
    <property type="match status" value="1"/>
</dbReference>
<dbReference type="GO" id="GO:0003677">
    <property type="term" value="F:DNA binding"/>
    <property type="evidence" value="ECO:0007669"/>
    <property type="project" value="UniProtKB-KW"/>
</dbReference>
<keyword evidence="2 7" id="KW-0533">Nickel</keyword>
<dbReference type="SUPFAM" id="SSF55021">
    <property type="entry name" value="ACT-like"/>
    <property type="match status" value="1"/>
</dbReference>
<dbReference type="SUPFAM" id="SSF47598">
    <property type="entry name" value="Ribbon-helix-helix"/>
    <property type="match status" value="1"/>
</dbReference>
<dbReference type="AlphaFoldDB" id="A0A0K8P8K0"/>
<dbReference type="HAMAP" id="MF_00476">
    <property type="entry name" value="NikR"/>
    <property type="match status" value="1"/>
</dbReference>
<reference evidence="12" key="1">
    <citation type="submission" date="2015-07" db="EMBL/GenBank/DDBJ databases">
        <title>Discovery of a poly(ethylene terephthalate assimilation.</title>
        <authorList>
            <person name="Yoshida S."/>
            <person name="Hiraga K."/>
            <person name="Takehana T."/>
            <person name="Taniguchi I."/>
            <person name="Yamaji H."/>
            <person name="Maeda Y."/>
            <person name="Toyohara K."/>
            <person name="Miyamoto K."/>
            <person name="Kimura Y."/>
            <person name="Oda K."/>
        </authorList>
    </citation>
    <scope>NUCLEOTIDE SEQUENCE [LARGE SCALE GENOMIC DNA]</scope>
    <source>
        <strain evidence="12">NBRC 110686 / TISTR 2288 / 201-F6</strain>
    </source>
</reference>
<comment type="cofactor">
    <cofactor evidence="7">
        <name>Ni(2+)</name>
        <dbReference type="ChEBI" id="CHEBI:49786"/>
    </cofactor>
    <text evidence="7">Binds 1 nickel ion per subunit.</text>
</comment>
<dbReference type="InterPro" id="IPR022988">
    <property type="entry name" value="Ni_resp_reg_NikR"/>
</dbReference>
<dbReference type="InterPro" id="IPR045865">
    <property type="entry name" value="ACT-like_dom_sf"/>
</dbReference>
<protein>
    <recommendedName>
        <fullName evidence="7">Putative nickel-responsive regulator</fullName>
    </recommendedName>
</protein>
<evidence type="ECO:0000256" key="4">
    <source>
        <dbReference type="ARBA" id="ARBA00023015"/>
    </source>
</evidence>
<feature type="binding site" evidence="7">
    <location>
        <position position="90"/>
    </location>
    <ligand>
        <name>Ni(2+)</name>
        <dbReference type="ChEBI" id="CHEBI:49786"/>
    </ligand>
</feature>
<evidence type="ECO:0000256" key="1">
    <source>
        <dbReference type="ARBA" id="ARBA00008478"/>
    </source>
</evidence>
<evidence type="ECO:0000259" key="9">
    <source>
        <dbReference type="Pfam" id="PF01402"/>
    </source>
</evidence>
<dbReference type="Gene3D" id="1.10.1220.10">
    <property type="entry name" value="Met repressor-like"/>
    <property type="match status" value="1"/>
</dbReference>
<dbReference type="GO" id="GO:0016151">
    <property type="term" value="F:nickel cation binding"/>
    <property type="evidence" value="ECO:0007669"/>
    <property type="project" value="UniProtKB-UniRule"/>
</dbReference>
<evidence type="ECO:0000313" key="12">
    <source>
        <dbReference type="Proteomes" id="UP000037660"/>
    </source>
</evidence>
<accession>A0A0K8P8K0</accession>
<dbReference type="InterPro" id="IPR002145">
    <property type="entry name" value="CopG"/>
</dbReference>
<name>A0A0K8P8K0_PISS1</name>
<feature type="binding site" evidence="7">
    <location>
        <position position="88"/>
    </location>
    <ligand>
        <name>Ni(2+)</name>
        <dbReference type="ChEBI" id="CHEBI:49786"/>
    </ligand>
</feature>
<dbReference type="GO" id="GO:0010045">
    <property type="term" value="P:response to nickel cation"/>
    <property type="evidence" value="ECO:0007669"/>
    <property type="project" value="InterPro"/>
</dbReference>
<dbReference type="Proteomes" id="UP000037660">
    <property type="component" value="Unassembled WGS sequence"/>
</dbReference>
<evidence type="ECO:0000256" key="3">
    <source>
        <dbReference type="ARBA" id="ARBA00022723"/>
    </source>
</evidence>
<feature type="domain" description="Transcription factor NikR nickel binding C-terminal" evidence="10">
    <location>
        <begin position="54"/>
        <end position="130"/>
    </location>
</feature>
<evidence type="ECO:0000256" key="6">
    <source>
        <dbReference type="ARBA" id="ARBA00023163"/>
    </source>
</evidence>